<evidence type="ECO:0000313" key="1">
    <source>
        <dbReference type="EMBL" id="PWB06430.1"/>
    </source>
</evidence>
<dbReference type="EMBL" id="PUBV01000025">
    <property type="protein sequence ID" value="PWB06430.1"/>
    <property type="molecule type" value="Genomic_DNA"/>
</dbReference>
<accession>A0A2V1IRP2</accession>
<organism evidence="1 2">
    <name type="scientific">Paramuribaculum intestinale</name>
    <dbReference type="NCBI Taxonomy" id="2094151"/>
    <lineage>
        <taxon>Bacteria</taxon>
        <taxon>Pseudomonadati</taxon>
        <taxon>Bacteroidota</taxon>
        <taxon>Bacteroidia</taxon>
        <taxon>Bacteroidales</taxon>
        <taxon>Muribaculaceae</taxon>
        <taxon>Paramuribaculum</taxon>
    </lineage>
</organism>
<gene>
    <name evidence="1" type="ORF">C5O25_10475</name>
</gene>
<dbReference type="Proteomes" id="UP000244925">
    <property type="component" value="Unassembled WGS sequence"/>
</dbReference>
<protein>
    <submittedName>
        <fullName evidence="1">Uncharacterized protein</fullName>
    </submittedName>
</protein>
<sequence length="88" mass="9514">MKRKKIGGKFAATIFGRENVKMDNKRGLNALPLLRAKNGLKSLCGDFWVSAGRGAWGVRRVRDARAGERRSTVGTVVVIGVVMAAADE</sequence>
<dbReference type="AlphaFoldDB" id="A0A2V1IRP2"/>
<name>A0A2V1IRP2_9BACT</name>
<keyword evidence="2" id="KW-1185">Reference proteome</keyword>
<evidence type="ECO:0000313" key="2">
    <source>
        <dbReference type="Proteomes" id="UP000244925"/>
    </source>
</evidence>
<reference evidence="2" key="1">
    <citation type="submission" date="2018-02" db="EMBL/GenBank/DDBJ databases">
        <authorList>
            <person name="Clavel T."/>
            <person name="Strowig T."/>
        </authorList>
    </citation>
    <scope>NUCLEOTIDE SEQUENCE [LARGE SCALE GENOMIC DNA]</scope>
    <source>
        <strain evidence="2">DSM 100764</strain>
    </source>
</reference>
<comment type="caution">
    <text evidence="1">The sequence shown here is derived from an EMBL/GenBank/DDBJ whole genome shotgun (WGS) entry which is preliminary data.</text>
</comment>
<proteinExistence type="predicted"/>